<name>A0A9W5X4F7_9BACI</name>
<feature type="region of interest" description="Disordered" evidence="1">
    <location>
        <begin position="24"/>
        <end position="54"/>
    </location>
</feature>
<dbReference type="InterPro" id="IPR027954">
    <property type="entry name" value="Transcobalamin-like_C"/>
</dbReference>
<evidence type="ECO:0000259" key="3">
    <source>
        <dbReference type="Pfam" id="PF14478"/>
    </source>
</evidence>
<evidence type="ECO:0000256" key="1">
    <source>
        <dbReference type="SAM" id="MobiDB-lite"/>
    </source>
</evidence>
<feature type="signal peptide" evidence="2">
    <location>
        <begin position="1"/>
        <end position="19"/>
    </location>
</feature>
<feature type="domain" description="Transcobalamin-like C-terminal" evidence="3">
    <location>
        <begin position="78"/>
        <end position="145"/>
    </location>
</feature>
<dbReference type="PROSITE" id="PS51257">
    <property type="entry name" value="PROKAR_LIPOPROTEIN"/>
    <property type="match status" value="1"/>
</dbReference>
<dbReference type="Gene3D" id="2.170.130.30">
    <property type="match status" value="1"/>
</dbReference>
<dbReference type="EMBL" id="BMJD01000004">
    <property type="protein sequence ID" value="GGB33766.1"/>
    <property type="molecule type" value="Genomic_DNA"/>
</dbReference>
<dbReference type="Proteomes" id="UP000621492">
    <property type="component" value="Unassembled WGS sequence"/>
</dbReference>
<feature type="compositionally biased region" description="Basic and acidic residues" evidence="1">
    <location>
        <begin position="27"/>
        <end position="38"/>
    </location>
</feature>
<gene>
    <name evidence="4" type="ORF">GCM10011409_08990</name>
</gene>
<dbReference type="AlphaFoldDB" id="A0A9W5X4F7"/>
<dbReference type="RefSeq" id="WP_088050500.1">
    <property type="nucleotide sequence ID" value="NZ_BMJD01000004.1"/>
</dbReference>
<keyword evidence="2" id="KW-0732">Signal</keyword>
<evidence type="ECO:0000256" key="2">
    <source>
        <dbReference type="SAM" id="SignalP"/>
    </source>
</evidence>
<reference evidence="4" key="1">
    <citation type="journal article" date="2014" name="Int. J. Syst. Evol. Microbiol.">
        <title>Complete genome sequence of Corynebacterium casei LMG S-19264T (=DSM 44701T), isolated from a smear-ripened cheese.</title>
        <authorList>
            <consortium name="US DOE Joint Genome Institute (JGI-PGF)"/>
            <person name="Walter F."/>
            <person name="Albersmeier A."/>
            <person name="Kalinowski J."/>
            <person name="Ruckert C."/>
        </authorList>
    </citation>
    <scope>NUCLEOTIDE SEQUENCE</scope>
    <source>
        <strain evidence="4">CGMCC 1.15454</strain>
    </source>
</reference>
<evidence type="ECO:0000313" key="5">
    <source>
        <dbReference type="Proteomes" id="UP000621492"/>
    </source>
</evidence>
<evidence type="ECO:0000313" key="4">
    <source>
        <dbReference type="EMBL" id="GGB33766.1"/>
    </source>
</evidence>
<comment type="caution">
    <text evidence="4">The sequence shown here is derived from an EMBL/GenBank/DDBJ whole genome shotgun (WGS) entry which is preliminary data.</text>
</comment>
<accession>A0A9W5X4F7</accession>
<protein>
    <recommendedName>
        <fullName evidence="3">Transcobalamin-like C-terminal domain-containing protein</fullName>
    </recommendedName>
</protein>
<sequence length="148" mass="16265">MKKWLLYLVSFVVIGSVLGGCGTGEESSEKAATNDKQTEQQSGDQAATEKNEEMVTITISKDKETEYIDEKKIPIEDGAVLIDVMEDNFAIETDYDGGFITSIEGVAPKKDEQKAWMVFVNGEMASKGVKDIKLSPGDNVSFDLQAWE</sequence>
<keyword evidence="5" id="KW-1185">Reference proteome</keyword>
<reference evidence="4" key="2">
    <citation type="submission" date="2020-09" db="EMBL/GenBank/DDBJ databases">
        <authorList>
            <person name="Sun Q."/>
            <person name="Zhou Y."/>
        </authorList>
    </citation>
    <scope>NUCLEOTIDE SEQUENCE</scope>
    <source>
        <strain evidence="4">CGMCC 1.15454</strain>
    </source>
</reference>
<organism evidence="4 5">
    <name type="scientific">Lentibacillus populi</name>
    <dbReference type="NCBI Taxonomy" id="1827502"/>
    <lineage>
        <taxon>Bacteria</taxon>
        <taxon>Bacillati</taxon>
        <taxon>Bacillota</taxon>
        <taxon>Bacilli</taxon>
        <taxon>Bacillales</taxon>
        <taxon>Bacillaceae</taxon>
        <taxon>Lentibacillus</taxon>
    </lineage>
</organism>
<dbReference type="Pfam" id="PF14478">
    <property type="entry name" value="DUF4430"/>
    <property type="match status" value="1"/>
</dbReference>
<feature type="chain" id="PRO_5040931603" description="Transcobalamin-like C-terminal domain-containing protein" evidence="2">
    <location>
        <begin position="20"/>
        <end position="148"/>
    </location>
</feature>
<proteinExistence type="predicted"/>